<dbReference type="WBParaSite" id="PS1159_v2.g6834.t1">
    <property type="protein sequence ID" value="PS1159_v2.g6834.t1"/>
    <property type="gene ID" value="PS1159_v2.g6834"/>
</dbReference>
<sequence>MLFYWKFGTTNLTTTEQHVAKIIRLIICYFTCMQCFICTIN</sequence>
<evidence type="ECO:0000313" key="2">
    <source>
        <dbReference type="WBParaSite" id="PS1159_v2.g6834.t1"/>
    </source>
</evidence>
<reference evidence="2" key="1">
    <citation type="submission" date="2022-11" db="UniProtKB">
        <authorList>
            <consortium name="WormBaseParasite"/>
        </authorList>
    </citation>
    <scope>IDENTIFICATION</scope>
</reference>
<accession>A0AC35GME5</accession>
<protein>
    <submittedName>
        <fullName evidence="2">Uncharacterized protein</fullName>
    </submittedName>
</protein>
<name>A0AC35GME5_9BILA</name>
<dbReference type="Proteomes" id="UP000887580">
    <property type="component" value="Unplaced"/>
</dbReference>
<organism evidence="1 2">
    <name type="scientific">Panagrolaimus sp. PS1159</name>
    <dbReference type="NCBI Taxonomy" id="55785"/>
    <lineage>
        <taxon>Eukaryota</taxon>
        <taxon>Metazoa</taxon>
        <taxon>Ecdysozoa</taxon>
        <taxon>Nematoda</taxon>
        <taxon>Chromadorea</taxon>
        <taxon>Rhabditida</taxon>
        <taxon>Tylenchina</taxon>
        <taxon>Panagrolaimomorpha</taxon>
        <taxon>Panagrolaimoidea</taxon>
        <taxon>Panagrolaimidae</taxon>
        <taxon>Panagrolaimus</taxon>
    </lineage>
</organism>
<evidence type="ECO:0000313" key="1">
    <source>
        <dbReference type="Proteomes" id="UP000887580"/>
    </source>
</evidence>
<proteinExistence type="predicted"/>